<sequence>MSFETTEICFETTTSRLRLRRPVEGDRAFHTAVHSDPRLYTHAPHVLGTPETNAEFFHAILAHWEERGFGYWVAEDLRTGTPLGWIGVKQQEGYLNLYYRFTAEAQGRGLAREAGRAAVAMATEWQPHDPVRALVKDHNTASVRTAESAGLVRTGGRVVLSDDRDGETASAVFEAPRVTRVDVLDAGTRAELLDLWQAVNDAGGAVGFLPGAERSEVAALLAVHEREMASGAGFAGAMRAPDGQLVGWGWCVVGPNPLRRHAPWLHRVMVDPVRQGSGLGQVLMAGLHRMAREAGAEQLVLSTRSGTGVTRFYARCGYVEVGRLPGVIRVGPGDDRDEVFLVRRLDGQPLRPHGGD</sequence>
<dbReference type="InterPro" id="IPR016181">
    <property type="entry name" value="Acyl_CoA_acyltransferase"/>
</dbReference>
<dbReference type="Pfam" id="PF00583">
    <property type="entry name" value="Acetyltransf_1"/>
    <property type="match status" value="1"/>
</dbReference>
<dbReference type="EMBL" id="CP157483">
    <property type="protein sequence ID" value="XBO43898.1"/>
    <property type="molecule type" value="Genomic_DNA"/>
</dbReference>
<dbReference type="InterPro" id="IPR051531">
    <property type="entry name" value="N-acetyltransferase"/>
</dbReference>
<name>A0AAU7JUD8_9MICO</name>
<dbReference type="CDD" id="cd04301">
    <property type="entry name" value="NAT_SF"/>
    <property type="match status" value="1"/>
</dbReference>
<reference evidence="2" key="1">
    <citation type="submission" date="2024-05" db="EMBL/GenBank/DDBJ databases">
        <authorList>
            <person name="Kim S."/>
            <person name="Heo J."/>
            <person name="Choi H."/>
            <person name="Choi Y."/>
            <person name="Kwon S.-W."/>
            <person name="Kim Y."/>
        </authorList>
    </citation>
    <scope>NUCLEOTIDE SEQUENCE</scope>
    <source>
        <strain evidence="2">KACC 23699</strain>
    </source>
</reference>
<evidence type="ECO:0000259" key="1">
    <source>
        <dbReference type="PROSITE" id="PS51186"/>
    </source>
</evidence>
<dbReference type="SUPFAM" id="SSF55729">
    <property type="entry name" value="Acyl-CoA N-acyltransferases (Nat)"/>
    <property type="match status" value="2"/>
</dbReference>
<organism evidence="2">
    <name type="scientific">Pedococcus sp. KACC 23699</name>
    <dbReference type="NCBI Taxonomy" id="3149228"/>
    <lineage>
        <taxon>Bacteria</taxon>
        <taxon>Bacillati</taxon>
        <taxon>Actinomycetota</taxon>
        <taxon>Actinomycetes</taxon>
        <taxon>Micrococcales</taxon>
        <taxon>Intrasporangiaceae</taxon>
        <taxon>Pedococcus</taxon>
    </lineage>
</organism>
<dbReference type="EC" id="2.3.1.-" evidence="2"/>
<proteinExistence type="predicted"/>
<feature type="domain" description="N-acetyltransferase" evidence="1">
    <location>
        <begin position="17"/>
        <end position="179"/>
    </location>
</feature>
<dbReference type="PROSITE" id="PS51186">
    <property type="entry name" value="GNAT"/>
    <property type="match status" value="2"/>
</dbReference>
<feature type="domain" description="N-acetyltransferase" evidence="1">
    <location>
        <begin position="179"/>
        <end position="346"/>
    </location>
</feature>
<dbReference type="Pfam" id="PF13302">
    <property type="entry name" value="Acetyltransf_3"/>
    <property type="match status" value="1"/>
</dbReference>
<evidence type="ECO:0000313" key="2">
    <source>
        <dbReference type="EMBL" id="XBO43898.1"/>
    </source>
</evidence>
<gene>
    <name evidence="2" type="ORF">ABEG17_00790</name>
</gene>
<dbReference type="GO" id="GO:0016747">
    <property type="term" value="F:acyltransferase activity, transferring groups other than amino-acyl groups"/>
    <property type="evidence" value="ECO:0007669"/>
    <property type="project" value="InterPro"/>
</dbReference>
<accession>A0AAU7JUD8</accession>
<keyword evidence="2" id="KW-0012">Acyltransferase</keyword>
<dbReference type="InterPro" id="IPR000182">
    <property type="entry name" value="GNAT_dom"/>
</dbReference>
<dbReference type="AlphaFoldDB" id="A0AAU7JUD8"/>
<dbReference type="Gene3D" id="3.40.630.30">
    <property type="match status" value="2"/>
</dbReference>
<dbReference type="RefSeq" id="WP_406831348.1">
    <property type="nucleotide sequence ID" value="NZ_CP157483.1"/>
</dbReference>
<keyword evidence="2" id="KW-0808">Transferase</keyword>
<dbReference type="PANTHER" id="PTHR43792">
    <property type="entry name" value="GNAT FAMILY, PUTATIVE (AFU_ORTHOLOGUE AFUA_3G00765)-RELATED-RELATED"/>
    <property type="match status" value="1"/>
</dbReference>
<dbReference type="PANTHER" id="PTHR43792:SF1">
    <property type="entry name" value="N-ACETYLTRANSFERASE DOMAIN-CONTAINING PROTEIN"/>
    <property type="match status" value="1"/>
</dbReference>
<protein>
    <submittedName>
        <fullName evidence="2">GNAT family N-acetyltransferase</fullName>
        <ecNumber evidence="2">2.3.1.-</ecNumber>
    </submittedName>
</protein>